<dbReference type="CDD" id="cd19963">
    <property type="entry name" value="PBP1_BMP-like"/>
    <property type="match status" value="1"/>
</dbReference>
<dbReference type="RefSeq" id="WP_013657186.1">
    <property type="nucleotide sequence ID" value="NC_015275.1"/>
</dbReference>
<proteinExistence type="predicted"/>
<dbReference type="STRING" id="642492.Clole_2178"/>
<name>F2JR34_CELLD</name>
<reference evidence="3 4" key="1">
    <citation type="journal article" date="2011" name="J. Bacteriol.">
        <title>Complete genome sequence of the cellulose-degrading bacterium Cellulosilyticum lentocellum.</title>
        <authorList>
            <consortium name="US DOE Joint Genome Institute"/>
            <person name="Miller D.A."/>
            <person name="Suen G."/>
            <person name="Bruce D."/>
            <person name="Copeland A."/>
            <person name="Cheng J.F."/>
            <person name="Detter C."/>
            <person name="Goodwin L.A."/>
            <person name="Han C.S."/>
            <person name="Hauser L.J."/>
            <person name="Land M.L."/>
            <person name="Lapidus A."/>
            <person name="Lucas S."/>
            <person name="Meincke L."/>
            <person name="Pitluck S."/>
            <person name="Tapia R."/>
            <person name="Teshima H."/>
            <person name="Woyke T."/>
            <person name="Fox B.G."/>
            <person name="Angert E.R."/>
            <person name="Currie C.R."/>
        </authorList>
    </citation>
    <scope>NUCLEOTIDE SEQUENCE [LARGE SCALE GENOMIC DNA]</scope>
    <source>
        <strain evidence="4">ATCC 49066 / DSM 5427 / NCIMB 11756 / RHM5</strain>
    </source>
</reference>
<protein>
    <submittedName>
        <fullName evidence="3">Basic membrane lipoprotein</fullName>
    </submittedName>
</protein>
<dbReference type="eggNOG" id="COG1744">
    <property type="taxonomic scope" value="Bacteria"/>
</dbReference>
<dbReference type="InterPro" id="IPR003760">
    <property type="entry name" value="PnrA-like"/>
</dbReference>
<sequence>MNHTELQHAYEQAYKSGKQAWNQKLLKGESGYLRALDSMIQPGDIAAEFPLGLVEIPINKIVGTYTHARSISFADNYMPIMNIKTEFASKWMYLYDYHIQTGIADPIKVYEYLNRFFVIEGNKRVSVLKFVEGTTINGQVIRLIPKRDPNNKLNTIYYEFMNFYKETHINTIWFSEIGRFTELLSYVKQYRTMTTEEEADKIFLANCYRPFRQLYLEQGGDQLDITTGDAFLTFLKIYGLSKEITPEAYKVKVKNIIDELKVIEAETTHVQTEVIQPPKKKSVFSSLSDLVTSKKVLKIAFVYAKPVSTSGWAYAHELGRLHIDNVFKDQIVTTKIEGVPENDKAFDVFKTLANDHYDIVFATSPTYLAPALKAAMEFPNVKFFNCAATHSYKSLTLYYGRIHEPRYLLGMIAGSMTETNVIGYVAPYPISEVVSSINAFTLGAQAVNPRVKVKALWTNRWDNPEGGKAVAETLFNAGADIISNEDLPIPGDISKGYGVYSINQNTHQKTHYAMAIWNWGVFYEQVIQNILNGTWKSIQEDNNRSDMPVNFWQGMNNGIVDLLYSNRNMTAPMKHLIENVKQAIIRNEFDVFKGPIYDQNHVIKAKAGENLDYEDIIHMDWLVAGVEGEIPDIKTLTPVDPFSYMQGITGK</sequence>
<keyword evidence="1" id="KW-0732">Signal</keyword>
<feature type="domain" description="ABC transporter substrate-binding protein PnrA-like" evidence="2">
    <location>
        <begin position="298"/>
        <end position="585"/>
    </location>
</feature>
<dbReference type="PANTHER" id="PTHR43208:SF1">
    <property type="entry name" value="ABC TRANSPORTER SUBSTRATE-BINDING PROTEIN"/>
    <property type="match status" value="1"/>
</dbReference>
<dbReference type="InterPro" id="IPR052910">
    <property type="entry name" value="ABC-Purine-Binding"/>
</dbReference>
<evidence type="ECO:0000313" key="4">
    <source>
        <dbReference type="Proteomes" id="UP000008467"/>
    </source>
</evidence>
<accession>F2JR34</accession>
<gene>
    <name evidence="3" type="ordered locus">Clole_2178</name>
</gene>
<evidence type="ECO:0000313" key="3">
    <source>
        <dbReference type="EMBL" id="ADZ83892.1"/>
    </source>
</evidence>
<keyword evidence="4" id="KW-1185">Reference proteome</keyword>
<dbReference type="KEGG" id="cle:Clole_2178"/>
<evidence type="ECO:0000259" key="2">
    <source>
        <dbReference type="Pfam" id="PF02608"/>
    </source>
</evidence>
<dbReference type="AlphaFoldDB" id="F2JR34"/>
<evidence type="ECO:0000256" key="1">
    <source>
        <dbReference type="ARBA" id="ARBA00022729"/>
    </source>
</evidence>
<dbReference type="Gene3D" id="3.40.50.2300">
    <property type="match status" value="2"/>
</dbReference>
<dbReference type="Pfam" id="PF02608">
    <property type="entry name" value="Bmp"/>
    <property type="match status" value="1"/>
</dbReference>
<dbReference type="HOGENOM" id="CLU_418494_0_0_9"/>
<dbReference type="PANTHER" id="PTHR43208">
    <property type="entry name" value="ABC TRANSPORTER SUBSTRATE-BINDING PROTEIN"/>
    <property type="match status" value="1"/>
</dbReference>
<dbReference type="EMBL" id="CP002582">
    <property type="protein sequence ID" value="ADZ83892.1"/>
    <property type="molecule type" value="Genomic_DNA"/>
</dbReference>
<keyword evidence="3" id="KW-0449">Lipoprotein</keyword>
<organism evidence="3 4">
    <name type="scientific">Cellulosilyticum lentocellum (strain ATCC 49066 / DSM 5427 / NCIMB 11756 / RHM5)</name>
    <name type="common">Clostridium lentocellum</name>
    <dbReference type="NCBI Taxonomy" id="642492"/>
    <lineage>
        <taxon>Bacteria</taxon>
        <taxon>Bacillati</taxon>
        <taxon>Bacillota</taxon>
        <taxon>Clostridia</taxon>
        <taxon>Lachnospirales</taxon>
        <taxon>Cellulosilyticaceae</taxon>
        <taxon>Cellulosilyticum</taxon>
    </lineage>
</organism>
<dbReference type="Proteomes" id="UP000008467">
    <property type="component" value="Chromosome"/>
</dbReference>
<dbReference type="GO" id="GO:0005886">
    <property type="term" value="C:plasma membrane"/>
    <property type="evidence" value="ECO:0007669"/>
    <property type="project" value="InterPro"/>
</dbReference>